<keyword evidence="6" id="KW-1185">Reference proteome</keyword>
<dbReference type="Pfam" id="PF00100">
    <property type="entry name" value="Zona_pellucida"/>
    <property type="match status" value="1"/>
</dbReference>
<keyword evidence="1 3" id="KW-0732">Signal</keyword>
<feature type="domain" description="ZP" evidence="4">
    <location>
        <begin position="54"/>
        <end position="333"/>
    </location>
</feature>
<evidence type="ECO:0000256" key="2">
    <source>
        <dbReference type="ARBA" id="ARBA00023157"/>
    </source>
</evidence>
<feature type="signal peptide" evidence="3">
    <location>
        <begin position="1"/>
        <end position="35"/>
    </location>
</feature>
<dbReference type="Proteomes" id="UP001176940">
    <property type="component" value="Unassembled WGS sequence"/>
</dbReference>
<reference evidence="5" key="1">
    <citation type="submission" date="2023-07" db="EMBL/GenBank/DDBJ databases">
        <authorList>
            <person name="Stuckert A."/>
        </authorList>
    </citation>
    <scope>NUCLEOTIDE SEQUENCE</scope>
</reference>
<protein>
    <recommendedName>
        <fullName evidence="4">ZP domain-containing protein</fullName>
    </recommendedName>
</protein>
<proteinExistence type="predicted"/>
<sequence length="388" mass="42426">MPQWNEQGNHLPVPILKMYLGIVLLIFSYLEPHNCQTCSPAYDRLPENSDISVTCGSSDIHLSINICPVYFANFLPNELALNGKHNLTECKGLMDISTDPPVLNFTLHLDDSSNNTCGNFIDIINEVGVGQFSAYSNVQAVSISGFVDSLPIAEMGLVSYSTNLYYNFSCHYPLQYILNNTELLTSFGAVAINNNSGSFISTLRMGIFTDENFTTEATGNGNTYELRKKIYVQVASNNTAMSYYVNLDECFATPGPIITTVGNDSYSFFTGCNKQNKTTIIQNGQATTAKFSFEAFRFLQHSGQKTSSIYLHCFTRLCLADQCAKCTGSRKRREANANKEQVMVSSGPLYVTGETGEWSGFNSGGTNLLTGNHAGLAVGLIVAAVIRA</sequence>
<dbReference type="SMART" id="SM00241">
    <property type="entry name" value="ZP"/>
    <property type="match status" value="1"/>
</dbReference>
<evidence type="ECO:0000256" key="3">
    <source>
        <dbReference type="SAM" id="SignalP"/>
    </source>
</evidence>
<dbReference type="InterPro" id="IPR055355">
    <property type="entry name" value="ZP-C"/>
</dbReference>
<keyword evidence="2" id="KW-1015">Disulfide bond</keyword>
<accession>A0ABN9LYT7</accession>
<evidence type="ECO:0000259" key="4">
    <source>
        <dbReference type="PROSITE" id="PS51034"/>
    </source>
</evidence>
<dbReference type="PANTHER" id="PTHR14002:SF62">
    <property type="entry name" value="ZONA PELLUCIDA-LIKE DOMAIN-CONTAINING PROTEIN 1"/>
    <property type="match status" value="1"/>
</dbReference>
<dbReference type="Pfam" id="PF23344">
    <property type="entry name" value="ZP-N"/>
    <property type="match status" value="1"/>
</dbReference>
<dbReference type="InterPro" id="IPR042235">
    <property type="entry name" value="ZP-C_dom"/>
</dbReference>
<dbReference type="InterPro" id="IPR001507">
    <property type="entry name" value="ZP_dom"/>
</dbReference>
<evidence type="ECO:0000313" key="6">
    <source>
        <dbReference type="Proteomes" id="UP001176940"/>
    </source>
</evidence>
<dbReference type="PANTHER" id="PTHR14002">
    <property type="entry name" value="ENDOGLIN/TGF-BETA RECEPTOR TYPE III"/>
    <property type="match status" value="1"/>
</dbReference>
<dbReference type="PROSITE" id="PS51034">
    <property type="entry name" value="ZP_2"/>
    <property type="match status" value="1"/>
</dbReference>
<dbReference type="EMBL" id="CAUEEQ010038522">
    <property type="protein sequence ID" value="CAJ0954446.1"/>
    <property type="molecule type" value="Genomic_DNA"/>
</dbReference>
<dbReference type="Gene3D" id="2.60.40.4100">
    <property type="entry name" value="Zona pellucida, ZP-C domain"/>
    <property type="match status" value="1"/>
</dbReference>
<gene>
    <name evidence="5" type="ORF">RIMI_LOCUS14735996</name>
</gene>
<evidence type="ECO:0000313" key="5">
    <source>
        <dbReference type="EMBL" id="CAJ0954446.1"/>
    </source>
</evidence>
<evidence type="ECO:0000256" key="1">
    <source>
        <dbReference type="ARBA" id="ARBA00022729"/>
    </source>
</evidence>
<name>A0ABN9LYT7_9NEOB</name>
<organism evidence="5 6">
    <name type="scientific">Ranitomeya imitator</name>
    <name type="common">mimic poison frog</name>
    <dbReference type="NCBI Taxonomy" id="111125"/>
    <lineage>
        <taxon>Eukaryota</taxon>
        <taxon>Metazoa</taxon>
        <taxon>Chordata</taxon>
        <taxon>Craniata</taxon>
        <taxon>Vertebrata</taxon>
        <taxon>Euteleostomi</taxon>
        <taxon>Amphibia</taxon>
        <taxon>Batrachia</taxon>
        <taxon>Anura</taxon>
        <taxon>Neobatrachia</taxon>
        <taxon>Hyloidea</taxon>
        <taxon>Dendrobatidae</taxon>
        <taxon>Dendrobatinae</taxon>
        <taxon>Ranitomeya</taxon>
    </lineage>
</organism>
<feature type="chain" id="PRO_5046255368" description="ZP domain-containing protein" evidence="3">
    <location>
        <begin position="36"/>
        <end position="388"/>
    </location>
</feature>
<dbReference type="InterPro" id="IPR055356">
    <property type="entry name" value="ZP-N"/>
</dbReference>
<comment type="caution">
    <text evidence="5">The sequence shown here is derived from an EMBL/GenBank/DDBJ whole genome shotgun (WGS) entry which is preliminary data.</text>
</comment>